<evidence type="ECO:0000256" key="2">
    <source>
        <dbReference type="ARBA" id="ARBA00022729"/>
    </source>
</evidence>
<evidence type="ECO:0000256" key="3">
    <source>
        <dbReference type="ARBA" id="ARBA00023136"/>
    </source>
</evidence>
<keyword evidence="4" id="KW-0998">Cell outer membrane</keyword>
<sequence length="309" mass="33159">MHDCRPPFGEAIMRTRQITTMSRVPFAACTLMACILGAATASHAADYPVLRGSQIDEAPPAPEFDSNTKWSGFYVGGGAGVSATTFKPGNGLQDLANFAFRNTTLGSEVNMGSLVANLPSKRDSGSTFFGFTGYNFAFGDAILGLEVDYTRANHEYLVSDFIGRRFTTSDGTVNDFSLTTRQGAELLDYGTARIRMGWAYGRIMPFATVGGAVGRFNTVSTIDATWRFSRVDPVTGAIQNNVVAAGYPLRVGETKQNVYGFGLSAGLGVDMALTDNLFLRAEYQIIRFADVEGTSTTVNTARVAAGLKF</sequence>
<comment type="subcellular location">
    <subcellularLocation>
        <location evidence="1">Cell outer membrane</location>
    </subcellularLocation>
</comment>
<name>A0A0N1N3M2_9HYPH</name>
<dbReference type="Proteomes" id="UP000037822">
    <property type="component" value="Unassembled WGS sequence"/>
</dbReference>
<dbReference type="SUPFAM" id="SSF56925">
    <property type="entry name" value="OMPA-like"/>
    <property type="match status" value="1"/>
</dbReference>
<dbReference type="PANTHER" id="PTHR34001">
    <property type="entry name" value="BLL7405 PROTEIN"/>
    <property type="match status" value="1"/>
</dbReference>
<dbReference type="GO" id="GO:0009279">
    <property type="term" value="C:cell outer membrane"/>
    <property type="evidence" value="ECO:0007669"/>
    <property type="project" value="UniProtKB-SubCell"/>
</dbReference>
<keyword evidence="9" id="KW-1185">Reference proteome</keyword>
<dbReference type="InterPro" id="IPR011250">
    <property type="entry name" value="OMP/PagP_B-barrel"/>
</dbReference>
<dbReference type="PANTHER" id="PTHR34001:SF3">
    <property type="entry name" value="BLL7405 PROTEIN"/>
    <property type="match status" value="1"/>
</dbReference>
<dbReference type="Pfam" id="PF13505">
    <property type="entry name" value="OMP_b-brl"/>
    <property type="match status" value="1"/>
</dbReference>
<dbReference type="PROSITE" id="PS51257">
    <property type="entry name" value="PROKAR_LIPOPROTEIN"/>
    <property type="match status" value="1"/>
</dbReference>
<evidence type="ECO:0000256" key="4">
    <source>
        <dbReference type="ARBA" id="ARBA00023237"/>
    </source>
</evidence>
<evidence type="ECO:0000256" key="5">
    <source>
        <dbReference type="ARBA" id="ARBA00038306"/>
    </source>
</evidence>
<accession>A0A0N1N3M2</accession>
<keyword evidence="2 6" id="KW-0732">Signal</keyword>
<evidence type="ECO:0000313" key="9">
    <source>
        <dbReference type="Proteomes" id="UP000037822"/>
    </source>
</evidence>
<gene>
    <name evidence="8" type="ORF">AE618_13275</name>
</gene>
<keyword evidence="3" id="KW-0472">Membrane</keyword>
<dbReference type="InterPro" id="IPR027385">
    <property type="entry name" value="Beta-barrel_OMP"/>
</dbReference>
<feature type="signal peptide" evidence="6">
    <location>
        <begin position="1"/>
        <end position="44"/>
    </location>
</feature>
<dbReference type="Gene3D" id="2.40.160.20">
    <property type="match status" value="1"/>
</dbReference>
<evidence type="ECO:0000313" key="8">
    <source>
        <dbReference type="EMBL" id="KPH80700.1"/>
    </source>
</evidence>
<comment type="caution">
    <text evidence="8">The sequence shown here is derived from an EMBL/GenBank/DDBJ whole genome shotgun (WGS) entry which is preliminary data.</text>
</comment>
<comment type="similarity">
    <text evidence="5">Belongs to the Omp25/RopB family.</text>
</comment>
<feature type="domain" description="Outer membrane protein beta-barrel" evidence="7">
    <location>
        <begin position="62"/>
        <end position="309"/>
    </location>
</feature>
<dbReference type="AlphaFoldDB" id="A0A0N1N3M2"/>
<dbReference type="EMBL" id="LGSZ01000040">
    <property type="protein sequence ID" value="KPH80700.1"/>
    <property type="molecule type" value="Genomic_DNA"/>
</dbReference>
<evidence type="ECO:0000259" key="7">
    <source>
        <dbReference type="Pfam" id="PF13505"/>
    </source>
</evidence>
<dbReference type="PATRIC" id="fig|1526658.3.peg.4093"/>
<feature type="chain" id="PRO_5005878610" description="Outer membrane protein beta-barrel domain-containing protein" evidence="6">
    <location>
        <begin position="45"/>
        <end position="309"/>
    </location>
</feature>
<evidence type="ECO:0000256" key="6">
    <source>
        <dbReference type="SAM" id="SignalP"/>
    </source>
</evidence>
<protein>
    <recommendedName>
        <fullName evidence="7">Outer membrane protein beta-barrel domain-containing protein</fullName>
    </recommendedName>
</protein>
<organism evidence="8 9">
    <name type="scientific">Bosea vaviloviae</name>
    <dbReference type="NCBI Taxonomy" id="1526658"/>
    <lineage>
        <taxon>Bacteria</taxon>
        <taxon>Pseudomonadati</taxon>
        <taxon>Pseudomonadota</taxon>
        <taxon>Alphaproteobacteria</taxon>
        <taxon>Hyphomicrobiales</taxon>
        <taxon>Boseaceae</taxon>
        <taxon>Bosea</taxon>
    </lineage>
</organism>
<reference evidence="8 9" key="1">
    <citation type="submission" date="2015-07" db="EMBL/GenBank/DDBJ databases">
        <title>Whole genome sequencing of Bosea vaviloviae isolated from cave pool.</title>
        <authorList>
            <person name="Tan N.E.H."/>
            <person name="Lee Y.P."/>
            <person name="Gan H.M."/>
            <person name="Barton H."/>
            <person name="Savka M.A."/>
        </authorList>
    </citation>
    <scope>NUCLEOTIDE SEQUENCE [LARGE SCALE GENOMIC DNA]</scope>
    <source>
        <strain evidence="8 9">SD260</strain>
    </source>
</reference>
<dbReference type="InterPro" id="IPR051692">
    <property type="entry name" value="OMP-like"/>
</dbReference>
<proteinExistence type="inferred from homology"/>
<evidence type="ECO:0000256" key="1">
    <source>
        <dbReference type="ARBA" id="ARBA00004442"/>
    </source>
</evidence>